<feature type="active site" description="Proton acceptor" evidence="4">
    <location>
        <position position="242"/>
    </location>
</feature>
<dbReference type="Gene3D" id="1.10.10.10">
    <property type="entry name" value="Winged helix-like DNA-binding domain superfamily/Winged helix DNA-binding domain"/>
    <property type="match status" value="1"/>
</dbReference>
<dbReference type="InterPro" id="IPR016461">
    <property type="entry name" value="COMT-like"/>
</dbReference>
<dbReference type="KEGG" id="roz:CBI38_09925"/>
<accession>A0A2S2BTB1</accession>
<dbReference type="SUPFAM" id="SSF46785">
    <property type="entry name" value="Winged helix' DNA-binding domain"/>
    <property type="match status" value="1"/>
</dbReference>
<dbReference type="InterPro" id="IPR036388">
    <property type="entry name" value="WH-like_DNA-bd_sf"/>
</dbReference>
<evidence type="ECO:0000313" key="7">
    <source>
        <dbReference type="EMBL" id="AWK71856.1"/>
    </source>
</evidence>
<dbReference type="InterPro" id="IPR001077">
    <property type="entry name" value="COMT_C"/>
</dbReference>
<dbReference type="InterPro" id="IPR036390">
    <property type="entry name" value="WH_DNA-bd_sf"/>
</dbReference>
<keyword evidence="3" id="KW-0949">S-adenosyl-L-methionine</keyword>
<dbReference type="GO" id="GO:0008171">
    <property type="term" value="F:O-methyltransferase activity"/>
    <property type="evidence" value="ECO:0007669"/>
    <property type="project" value="InterPro"/>
</dbReference>
<evidence type="ECO:0000259" key="6">
    <source>
        <dbReference type="Pfam" id="PF08100"/>
    </source>
</evidence>
<dbReference type="SUPFAM" id="SSF53335">
    <property type="entry name" value="S-adenosyl-L-methionine-dependent methyltransferases"/>
    <property type="match status" value="1"/>
</dbReference>
<organism evidence="7 8">
    <name type="scientific">Rhodococcus oxybenzonivorans</name>
    <dbReference type="NCBI Taxonomy" id="1990687"/>
    <lineage>
        <taxon>Bacteria</taxon>
        <taxon>Bacillati</taxon>
        <taxon>Actinomycetota</taxon>
        <taxon>Actinomycetes</taxon>
        <taxon>Mycobacteriales</taxon>
        <taxon>Nocardiaceae</taxon>
        <taxon>Rhodococcus</taxon>
    </lineage>
</organism>
<reference evidence="7 8" key="1">
    <citation type="submission" date="2017-05" db="EMBL/GenBank/DDBJ databases">
        <title>Isolation of Rhodococcus sp. S2-17 biodegrading of BP-3.</title>
        <authorList>
            <person name="Lee Y."/>
            <person name="Kim K.H."/>
            <person name="Chun B.H."/>
            <person name="Jung H.S."/>
            <person name="Jeon C.O."/>
        </authorList>
    </citation>
    <scope>NUCLEOTIDE SEQUENCE [LARGE SCALE GENOMIC DNA]</scope>
    <source>
        <strain evidence="7 8">S2-17</strain>
    </source>
</reference>
<evidence type="ECO:0000256" key="2">
    <source>
        <dbReference type="ARBA" id="ARBA00022679"/>
    </source>
</evidence>
<evidence type="ECO:0000259" key="5">
    <source>
        <dbReference type="Pfam" id="PF00891"/>
    </source>
</evidence>
<dbReference type="RefSeq" id="WP_109328493.1">
    <property type="nucleotide sequence ID" value="NZ_CP021354.1"/>
</dbReference>
<sequence length="331" mass="35877">MSDINNRVRKQIMGYIVSQAIAAVCELGVPDKLSNGSRLLPDLATSVGADADALGRFMRVLVAEGLFMEEAAGRFALTEAGELLRVDTPGSLRHLVGLMSKEAYTVWGHSLHSVRTGKESFTEAFGRPYFEWLTDNPSASDEFDRCQAGLVEVRLLPLLNRDWAKTTTVVDIGGGAGTLIETLLGSHPHLRGTVFDLPHVVAESASKFCSAGIGDRTTVVGGNFFEEVPQNGDVYVLSQILHDWDDESAGKILGNCRRAIPRNGRLLIVEQVLPEVATAHPMALLDLHMLVLLGGRERTATEWRRLLSGHGFTLESITPGPRSSVIEAVPA</sequence>
<dbReference type="Gene3D" id="1.10.287.1350">
    <property type="match status" value="1"/>
</dbReference>
<dbReference type="InterPro" id="IPR029063">
    <property type="entry name" value="SAM-dependent_MTases_sf"/>
</dbReference>
<dbReference type="GO" id="GO:0032259">
    <property type="term" value="P:methylation"/>
    <property type="evidence" value="ECO:0007669"/>
    <property type="project" value="UniProtKB-KW"/>
</dbReference>
<dbReference type="GO" id="GO:0046983">
    <property type="term" value="F:protein dimerization activity"/>
    <property type="evidence" value="ECO:0007669"/>
    <property type="project" value="InterPro"/>
</dbReference>
<dbReference type="PROSITE" id="PS51683">
    <property type="entry name" value="SAM_OMT_II"/>
    <property type="match status" value="1"/>
</dbReference>
<keyword evidence="2 7" id="KW-0808">Transferase</keyword>
<dbReference type="EMBL" id="CP021354">
    <property type="protein sequence ID" value="AWK71856.1"/>
    <property type="molecule type" value="Genomic_DNA"/>
</dbReference>
<keyword evidence="8" id="KW-1185">Reference proteome</keyword>
<dbReference type="Gene3D" id="3.40.50.150">
    <property type="entry name" value="Vaccinia Virus protein VP39"/>
    <property type="match status" value="1"/>
</dbReference>
<keyword evidence="1 7" id="KW-0489">Methyltransferase</keyword>
<dbReference type="PIRSF" id="PIRSF005739">
    <property type="entry name" value="O-mtase"/>
    <property type="match status" value="1"/>
</dbReference>
<dbReference type="OrthoDB" id="4145676at2"/>
<evidence type="ECO:0000256" key="1">
    <source>
        <dbReference type="ARBA" id="ARBA00022603"/>
    </source>
</evidence>
<name>A0A2S2BTB1_9NOCA</name>
<gene>
    <name evidence="7" type="ORF">CBI38_09925</name>
</gene>
<evidence type="ECO:0000313" key="8">
    <source>
        <dbReference type="Proteomes" id="UP000245711"/>
    </source>
</evidence>
<evidence type="ECO:0000256" key="3">
    <source>
        <dbReference type="ARBA" id="ARBA00022691"/>
    </source>
</evidence>
<dbReference type="Pfam" id="PF08100">
    <property type="entry name" value="Dimerisation"/>
    <property type="match status" value="1"/>
</dbReference>
<proteinExistence type="predicted"/>
<protein>
    <submittedName>
        <fullName evidence="7">Methyltransferase</fullName>
    </submittedName>
</protein>
<evidence type="ECO:0000256" key="4">
    <source>
        <dbReference type="PIRSR" id="PIRSR005739-1"/>
    </source>
</evidence>
<dbReference type="Pfam" id="PF00891">
    <property type="entry name" value="Methyltransf_2"/>
    <property type="match status" value="1"/>
</dbReference>
<dbReference type="PANTHER" id="PTHR43712:SF2">
    <property type="entry name" value="O-METHYLTRANSFERASE CICE"/>
    <property type="match status" value="1"/>
</dbReference>
<feature type="domain" description="O-methyltransferase C-terminal" evidence="5">
    <location>
        <begin position="107"/>
        <end position="312"/>
    </location>
</feature>
<dbReference type="InterPro" id="IPR012967">
    <property type="entry name" value="COMT_dimerisation"/>
</dbReference>
<dbReference type="AlphaFoldDB" id="A0A2S2BTB1"/>
<feature type="domain" description="O-methyltransferase dimerisation" evidence="6">
    <location>
        <begin position="12"/>
        <end position="84"/>
    </location>
</feature>
<dbReference type="CDD" id="cd02440">
    <property type="entry name" value="AdoMet_MTases"/>
    <property type="match status" value="1"/>
</dbReference>
<dbReference type="Proteomes" id="UP000245711">
    <property type="component" value="Chromosome"/>
</dbReference>
<dbReference type="PANTHER" id="PTHR43712">
    <property type="entry name" value="PUTATIVE (AFU_ORTHOLOGUE AFUA_4G14580)-RELATED"/>
    <property type="match status" value="1"/>
</dbReference>